<reference evidence="3 4" key="1">
    <citation type="submission" date="2024-03" db="EMBL/GenBank/DDBJ databases">
        <title>Human intestinal bacterial collection.</title>
        <authorList>
            <person name="Pauvert C."/>
            <person name="Hitch T.C.A."/>
            <person name="Clavel T."/>
        </authorList>
    </citation>
    <scope>NUCLEOTIDE SEQUENCE [LARGE SCALE GENOMIC DNA]</scope>
    <source>
        <strain evidence="3 4">CLA-JM-H44</strain>
    </source>
</reference>
<keyword evidence="1" id="KW-0175">Coiled coil</keyword>
<keyword evidence="4" id="KW-1185">Reference proteome</keyword>
<sequence>MAANEVGLSNRKKRLLKIILPLFILLILCTFLSRTIAGMFVPTVHLATVEPGSLSSVADFKGIIKYEGVEDFSAQSNWTITKIHVNENQAVKKGDLLFEIDMDQANILILQQRASIKQMEEKKKKAQTAQDAAILQLQLEAETQKLALLEKQYPADGKMIAQQNGTIAGIQVEEGQMVEQGELLMTLIPEHAQPAVEWEMDLDSGAAFGENDKVTIRAVSYDYVENQTTVQELDSTLAQKNFQPSTNLYSCKALFPSAGAVTQGKPVDVRLTKESSPYDVVVPTSGLLPHESNNQDMGYLYILETEESLFGTQYVAKKIEVSILDRNNLRAAVSGKNLAPGSEVIADVGSLPIQDGSVVKVEKT</sequence>
<dbReference type="PANTHER" id="PTHR30469:SF15">
    <property type="entry name" value="HLYD FAMILY OF SECRETION PROTEINS"/>
    <property type="match status" value="1"/>
</dbReference>
<dbReference type="RefSeq" id="WP_349217588.1">
    <property type="nucleotide sequence ID" value="NZ_JBBMFD010000001.1"/>
</dbReference>
<dbReference type="EMBL" id="JBBMFD010000001">
    <property type="protein sequence ID" value="MEQ2439311.1"/>
    <property type="molecule type" value="Genomic_DNA"/>
</dbReference>
<evidence type="ECO:0000256" key="2">
    <source>
        <dbReference type="SAM" id="Phobius"/>
    </source>
</evidence>
<feature type="coiled-coil region" evidence="1">
    <location>
        <begin position="102"/>
        <end position="152"/>
    </location>
</feature>
<protein>
    <submittedName>
        <fullName evidence="3">Biotin/lipoyl-binding protein</fullName>
    </submittedName>
</protein>
<dbReference type="PANTHER" id="PTHR30469">
    <property type="entry name" value="MULTIDRUG RESISTANCE PROTEIN MDTA"/>
    <property type="match status" value="1"/>
</dbReference>
<dbReference type="Gene3D" id="2.40.50.100">
    <property type="match status" value="1"/>
</dbReference>
<accession>A0ABV1DWB3</accession>
<evidence type="ECO:0000256" key="1">
    <source>
        <dbReference type="SAM" id="Coils"/>
    </source>
</evidence>
<name>A0ABV1DWB3_9FIRM</name>
<gene>
    <name evidence="3" type="ORF">WMO26_00545</name>
</gene>
<organism evidence="3 4">
    <name type="scientific">Solibaculum intestinale</name>
    <dbReference type="NCBI Taxonomy" id="3133165"/>
    <lineage>
        <taxon>Bacteria</taxon>
        <taxon>Bacillati</taxon>
        <taxon>Bacillota</taxon>
        <taxon>Clostridia</taxon>
        <taxon>Eubacteriales</taxon>
        <taxon>Oscillospiraceae</taxon>
        <taxon>Solibaculum</taxon>
    </lineage>
</organism>
<proteinExistence type="predicted"/>
<keyword evidence="2" id="KW-1133">Transmembrane helix</keyword>
<feature type="transmembrane region" description="Helical" evidence="2">
    <location>
        <begin position="18"/>
        <end position="41"/>
    </location>
</feature>
<evidence type="ECO:0000313" key="3">
    <source>
        <dbReference type="EMBL" id="MEQ2439311.1"/>
    </source>
</evidence>
<evidence type="ECO:0000313" key="4">
    <source>
        <dbReference type="Proteomes" id="UP001489509"/>
    </source>
</evidence>
<keyword evidence="2" id="KW-0472">Membrane</keyword>
<comment type="caution">
    <text evidence="3">The sequence shown here is derived from an EMBL/GenBank/DDBJ whole genome shotgun (WGS) entry which is preliminary data.</text>
</comment>
<dbReference type="Proteomes" id="UP001489509">
    <property type="component" value="Unassembled WGS sequence"/>
</dbReference>
<keyword evidence="2" id="KW-0812">Transmembrane</keyword>